<keyword evidence="6" id="KW-0325">Glycoprotein</keyword>
<dbReference type="GO" id="GO:0000324">
    <property type="term" value="C:fungal-type vacuole"/>
    <property type="evidence" value="ECO:0007669"/>
    <property type="project" value="TreeGrafter"/>
</dbReference>
<dbReference type="OrthoDB" id="443318at2759"/>
<dbReference type="Proteomes" id="UP000799291">
    <property type="component" value="Unassembled WGS sequence"/>
</dbReference>
<evidence type="ECO:0000256" key="1">
    <source>
        <dbReference type="ARBA" id="ARBA00009431"/>
    </source>
</evidence>
<name>A0A6G1J5H4_9PLEO</name>
<evidence type="ECO:0000313" key="9">
    <source>
        <dbReference type="Proteomes" id="UP000799291"/>
    </source>
</evidence>
<evidence type="ECO:0000256" key="3">
    <source>
        <dbReference type="ARBA" id="ARBA00022670"/>
    </source>
</evidence>
<keyword evidence="9" id="KW-1185">Reference proteome</keyword>
<dbReference type="GO" id="GO:0006508">
    <property type="term" value="P:proteolysis"/>
    <property type="evidence" value="ECO:0007669"/>
    <property type="project" value="UniProtKB-KW"/>
</dbReference>
<dbReference type="InterPro" id="IPR033124">
    <property type="entry name" value="Ser_caboxypep_his_AS"/>
</dbReference>
<dbReference type="GO" id="GO:0004185">
    <property type="term" value="F:serine-type carboxypeptidase activity"/>
    <property type="evidence" value="ECO:0007669"/>
    <property type="project" value="InterPro"/>
</dbReference>
<feature type="chain" id="PRO_5026223024" evidence="7">
    <location>
        <begin position="21"/>
        <end position="609"/>
    </location>
</feature>
<comment type="similarity">
    <text evidence="1">Belongs to the peptidase S10 family.</text>
</comment>
<keyword evidence="5 8" id="KW-0378">Hydrolase</keyword>
<dbReference type="SUPFAM" id="SSF53474">
    <property type="entry name" value="alpha/beta-Hydrolases"/>
    <property type="match status" value="1"/>
</dbReference>
<evidence type="ECO:0000256" key="2">
    <source>
        <dbReference type="ARBA" id="ARBA00022645"/>
    </source>
</evidence>
<evidence type="ECO:0000256" key="7">
    <source>
        <dbReference type="SAM" id="SignalP"/>
    </source>
</evidence>
<dbReference type="InterPro" id="IPR029058">
    <property type="entry name" value="AB_hydrolase_fold"/>
</dbReference>
<protein>
    <submittedName>
        <fullName evidence="8">Alpha/beta-hydrolase</fullName>
    </submittedName>
</protein>
<dbReference type="PRINTS" id="PR00724">
    <property type="entry name" value="CRBOXYPTASEC"/>
</dbReference>
<feature type="signal peptide" evidence="7">
    <location>
        <begin position="1"/>
        <end position="20"/>
    </location>
</feature>
<evidence type="ECO:0000256" key="4">
    <source>
        <dbReference type="ARBA" id="ARBA00022729"/>
    </source>
</evidence>
<dbReference type="PANTHER" id="PTHR11802">
    <property type="entry name" value="SERINE PROTEASE FAMILY S10 SERINE CARBOXYPEPTIDASE"/>
    <property type="match status" value="1"/>
</dbReference>
<evidence type="ECO:0000313" key="8">
    <source>
        <dbReference type="EMBL" id="KAF2685461.1"/>
    </source>
</evidence>
<dbReference type="PROSITE" id="PS00560">
    <property type="entry name" value="CARBOXYPEPT_SER_HIS"/>
    <property type="match status" value="1"/>
</dbReference>
<dbReference type="EMBL" id="MU005579">
    <property type="protein sequence ID" value="KAF2685461.1"/>
    <property type="molecule type" value="Genomic_DNA"/>
</dbReference>
<organism evidence="8 9">
    <name type="scientific">Lentithecium fluviatile CBS 122367</name>
    <dbReference type="NCBI Taxonomy" id="1168545"/>
    <lineage>
        <taxon>Eukaryota</taxon>
        <taxon>Fungi</taxon>
        <taxon>Dikarya</taxon>
        <taxon>Ascomycota</taxon>
        <taxon>Pezizomycotina</taxon>
        <taxon>Dothideomycetes</taxon>
        <taxon>Pleosporomycetidae</taxon>
        <taxon>Pleosporales</taxon>
        <taxon>Massarineae</taxon>
        <taxon>Lentitheciaceae</taxon>
        <taxon>Lentithecium</taxon>
    </lineage>
</organism>
<sequence>MLFSKRAVRVLPALIGATSAASFPPQPTGLSVVNSTQFHGVSISYKETSICETTEGVKGYSGFIHLPPNPAENRNYTVNTYFWYFEARNDAEHAPLSVWLQGGPGVPSITAAVGENGPCSVLPDSKSTELNPWSWNDKVNMLYIDQPVQTGFSYNTLVNGTLNELNLPFVYTPADFFNGTLPETNLTFLTGTFAMPNPNTAPNTTDAAAPIMWHNMQAFLQDFPERKSCDKSFSIWGESYDGHYGPAYADYISRKNDEIVSGNSSGTPIPLDTVGFINPCIDIDTQMPFYPEYAFNNTYGFEAITEEQYAFAVTSTDKCRELSAACKQLADEKDPQGLGNVQEVNKACYGAYDFCFSTMWQNYTLNEGARNVFDIAAPAAPEAFPPKWAAGYFNDAEIQQALGVPLNFTGASAVTMTTFNFTGDFVRGKQLAQLGSLLNRGVKVALVYGDRDYQCNWLGGEALSLAIESKFSPAFAAAKYAEVQTNDSYVGGLVRQHGNLSFSRVFQAGHEVPYYQPETAYQIFNRVMFNQDVASGTVDITDGYSSEGVDSAWTQDELQIEEEVASCYVWDIFETCTPEQGKILASGREITKDFVLIGYVAENGTEILF</sequence>
<keyword evidence="2" id="KW-0121">Carboxypeptidase</keyword>
<keyword evidence="4 7" id="KW-0732">Signal</keyword>
<dbReference type="InterPro" id="IPR001563">
    <property type="entry name" value="Peptidase_S10"/>
</dbReference>
<evidence type="ECO:0000256" key="5">
    <source>
        <dbReference type="ARBA" id="ARBA00022801"/>
    </source>
</evidence>
<keyword evidence="3" id="KW-0645">Protease</keyword>
<dbReference type="Pfam" id="PF00450">
    <property type="entry name" value="Peptidase_S10"/>
    <property type="match status" value="1"/>
</dbReference>
<proteinExistence type="inferred from homology"/>
<dbReference type="Gene3D" id="3.40.50.1820">
    <property type="entry name" value="alpha/beta hydrolase"/>
    <property type="match status" value="1"/>
</dbReference>
<dbReference type="AlphaFoldDB" id="A0A6G1J5H4"/>
<accession>A0A6G1J5H4</accession>
<dbReference type="PANTHER" id="PTHR11802:SF189">
    <property type="entry name" value="CARBOXYPEPTIDASE"/>
    <property type="match status" value="1"/>
</dbReference>
<reference evidence="8" key="1">
    <citation type="journal article" date="2020" name="Stud. Mycol.">
        <title>101 Dothideomycetes genomes: a test case for predicting lifestyles and emergence of pathogens.</title>
        <authorList>
            <person name="Haridas S."/>
            <person name="Albert R."/>
            <person name="Binder M."/>
            <person name="Bloem J."/>
            <person name="Labutti K."/>
            <person name="Salamov A."/>
            <person name="Andreopoulos B."/>
            <person name="Baker S."/>
            <person name="Barry K."/>
            <person name="Bills G."/>
            <person name="Bluhm B."/>
            <person name="Cannon C."/>
            <person name="Castanera R."/>
            <person name="Culley D."/>
            <person name="Daum C."/>
            <person name="Ezra D."/>
            <person name="Gonzalez J."/>
            <person name="Henrissat B."/>
            <person name="Kuo A."/>
            <person name="Liang C."/>
            <person name="Lipzen A."/>
            <person name="Lutzoni F."/>
            <person name="Magnuson J."/>
            <person name="Mondo S."/>
            <person name="Nolan M."/>
            <person name="Ohm R."/>
            <person name="Pangilinan J."/>
            <person name="Park H.-J."/>
            <person name="Ramirez L."/>
            <person name="Alfaro M."/>
            <person name="Sun H."/>
            <person name="Tritt A."/>
            <person name="Yoshinaga Y."/>
            <person name="Zwiers L.-H."/>
            <person name="Turgeon B."/>
            <person name="Goodwin S."/>
            <person name="Spatafora J."/>
            <person name="Crous P."/>
            <person name="Grigoriev I."/>
        </authorList>
    </citation>
    <scope>NUCLEOTIDE SEQUENCE</scope>
    <source>
        <strain evidence="8">CBS 122367</strain>
    </source>
</reference>
<evidence type="ECO:0000256" key="6">
    <source>
        <dbReference type="ARBA" id="ARBA00023180"/>
    </source>
</evidence>
<gene>
    <name evidence="8" type="ORF">K458DRAFT_430964</name>
</gene>